<organism evidence="1">
    <name type="scientific">gut metagenome</name>
    <dbReference type="NCBI Taxonomy" id="749906"/>
    <lineage>
        <taxon>unclassified sequences</taxon>
        <taxon>metagenomes</taxon>
        <taxon>organismal metagenomes</taxon>
    </lineage>
</organism>
<name>J9BRQ1_9ZZZZ</name>
<accession>J9BRQ1</accession>
<evidence type="ECO:0000313" key="1">
    <source>
        <dbReference type="EMBL" id="EJW90255.1"/>
    </source>
</evidence>
<dbReference type="EMBL" id="AMCI01008955">
    <property type="protein sequence ID" value="EJW90255.1"/>
    <property type="molecule type" value="Genomic_DNA"/>
</dbReference>
<reference evidence="1" key="1">
    <citation type="journal article" date="2012" name="PLoS ONE">
        <title>Gene sets for utilization of primary and secondary nutrition supplies in the distal gut of endangered iberian lynx.</title>
        <authorList>
            <person name="Alcaide M."/>
            <person name="Messina E."/>
            <person name="Richter M."/>
            <person name="Bargiela R."/>
            <person name="Peplies J."/>
            <person name="Huws S.A."/>
            <person name="Newbold C.J."/>
            <person name="Golyshin P.N."/>
            <person name="Simon M.A."/>
            <person name="Lopez G."/>
            <person name="Yakimov M.M."/>
            <person name="Ferrer M."/>
        </authorList>
    </citation>
    <scope>NUCLEOTIDE SEQUENCE</scope>
</reference>
<dbReference type="PANTHER" id="PTHR30290">
    <property type="entry name" value="PERIPLASMIC BINDING COMPONENT OF ABC TRANSPORTER"/>
    <property type="match status" value="1"/>
</dbReference>
<dbReference type="AlphaFoldDB" id="J9BRQ1"/>
<comment type="caution">
    <text evidence="1">The sequence shown here is derived from an EMBL/GenBank/DDBJ whole genome shotgun (WGS) entry which is preliminary data.</text>
</comment>
<dbReference type="GO" id="GO:1904680">
    <property type="term" value="F:peptide transmembrane transporter activity"/>
    <property type="evidence" value="ECO:0007669"/>
    <property type="project" value="TreeGrafter"/>
</dbReference>
<sequence length="84" mass="9463">MILSLTGCGSPVSFTWLVDQVPDNLDPQLTFRGSDLTAVYNLYSGLVRLDEEGIPQPECAESWEISPDGLTYTFHLKENLHYEK</sequence>
<protein>
    <submittedName>
        <fullName evidence="1">ABC transporter, substrate-binding protein</fullName>
    </submittedName>
</protein>
<dbReference type="InterPro" id="IPR039424">
    <property type="entry name" value="SBP_5"/>
</dbReference>
<dbReference type="GO" id="GO:0015833">
    <property type="term" value="P:peptide transport"/>
    <property type="evidence" value="ECO:0007669"/>
    <property type="project" value="TreeGrafter"/>
</dbReference>
<dbReference type="Gene3D" id="3.90.76.10">
    <property type="entry name" value="Dipeptide-binding Protein, Domain 1"/>
    <property type="match status" value="1"/>
</dbReference>
<proteinExistence type="predicted"/>
<feature type="non-terminal residue" evidence="1">
    <location>
        <position position="84"/>
    </location>
</feature>
<dbReference type="Gene3D" id="3.40.190.10">
    <property type="entry name" value="Periplasmic binding protein-like II"/>
    <property type="match status" value="1"/>
</dbReference>
<dbReference type="SUPFAM" id="SSF53850">
    <property type="entry name" value="Periplasmic binding protein-like II"/>
    <property type="match status" value="1"/>
</dbReference>
<gene>
    <name evidence="1" type="ORF">EVA_21638</name>
</gene>